<dbReference type="InterPro" id="IPR011006">
    <property type="entry name" value="CheY-like_superfamily"/>
</dbReference>
<feature type="domain" description="Response regulatory" evidence="4">
    <location>
        <begin position="4"/>
        <end position="117"/>
    </location>
</feature>
<organism evidence="5 6">
    <name type="scientific">Anaerotalea alkaliphila</name>
    <dbReference type="NCBI Taxonomy" id="2662126"/>
    <lineage>
        <taxon>Bacteria</taxon>
        <taxon>Bacillati</taxon>
        <taxon>Bacillota</taxon>
        <taxon>Clostridia</taxon>
        <taxon>Eubacteriales</taxon>
        <taxon>Anaerotalea</taxon>
    </lineage>
</organism>
<dbReference type="EMBL" id="JAAEEH010000025">
    <property type="protein sequence ID" value="NDL67980.1"/>
    <property type="molecule type" value="Genomic_DNA"/>
</dbReference>
<evidence type="ECO:0000313" key="5">
    <source>
        <dbReference type="EMBL" id="NDL67980.1"/>
    </source>
</evidence>
<evidence type="ECO:0000256" key="3">
    <source>
        <dbReference type="PROSITE-ProRule" id="PRU00169"/>
    </source>
</evidence>
<accession>A0A7X5HWJ9</accession>
<dbReference type="AlphaFoldDB" id="A0A7X5HWJ9"/>
<dbReference type="GO" id="GO:0000160">
    <property type="term" value="P:phosphorelay signal transduction system"/>
    <property type="evidence" value="ECO:0007669"/>
    <property type="project" value="InterPro"/>
</dbReference>
<evidence type="ECO:0000256" key="2">
    <source>
        <dbReference type="ARBA" id="ARBA00024867"/>
    </source>
</evidence>
<dbReference type="RefSeq" id="WP_162370706.1">
    <property type="nucleotide sequence ID" value="NZ_JAAEEH010000025.1"/>
</dbReference>
<dbReference type="PROSITE" id="PS50110">
    <property type="entry name" value="RESPONSE_REGULATORY"/>
    <property type="match status" value="1"/>
</dbReference>
<dbReference type="Proteomes" id="UP000461585">
    <property type="component" value="Unassembled WGS sequence"/>
</dbReference>
<name>A0A7X5HWJ9_9FIRM</name>
<comment type="function">
    <text evidence="2">May play the central regulatory role in sporulation. It may be an element of the effector pathway responsible for the activation of sporulation genes in response to nutritional stress. Spo0A may act in concert with spo0H (a sigma factor) to control the expression of some genes that are critical to the sporulation process.</text>
</comment>
<sequence length="120" mass="13459">MEKRVLVVNDSRYEGLFLEEMLQRLDYTVKTVDENEALSYLESFSPDLLIVEDFMEGYRGDNFIHLVKAGLPTVKCVLSTTTTSAIRLEKISGGDIDAVLRIPVSMAALRDTLHALGELH</sequence>
<comment type="caution">
    <text evidence="5">The sequence shown here is derived from an EMBL/GenBank/DDBJ whole genome shotgun (WGS) entry which is preliminary data.</text>
</comment>
<protein>
    <recommendedName>
        <fullName evidence="1">Stage 0 sporulation protein A homolog</fullName>
    </recommendedName>
</protein>
<comment type="caution">
    <text evidence="3">Lacks conserved residue(s) required for the propagation of feature annotation.</text>
</comment>
<proteinExistence type="predicted"/>
<gene>
    <name evidence="5" type="ORF">GXN74_09535</name>
</gene>
<dbReference type="SUPFAM" id="SSF52172">
    <property type="entry name" value="CheY-like"/>
    <property type="match status" value="1"/>
</dbReference>
<evidence type="ECO:0000259" key="4">
    <source>
        <dbReference type="PROSITE" id="PS50110"/>
    </source>
</evidence>
<dbReference type="CDD" id="cd00156">
    <property type="entry name" value="REC"/>
    <property type="match status" value="1"/>
</dbReference>
<keyword evidence="6" id="KW-1185">Reference proteome</keyword>
<reference evidence="5 6" key="1">
    <citation type="submission" date="2020-01" db="EMBL/GenBank/DDBJ databases">
        <title>Anaeroalcalibacter tamaniensis gen. nov., sp. nov., moderately halophilic strictly anaerobic fermenter bacterium from mud volcano of Taman peninsula.</title>
        <authorList>
            <person name="Frolova A."/>
            <person name="Merkel A.Y."/>
            <person name="Slobodkin A.I."/>
        </authorList>
    </citation>
    <scope>NUCLEOTIDE SEQUENCE [LARGE SCALE GENOMIC DNA]</scope>
    <source>
        <strain evidence="5 6">F-3ap</strain>
    </source>
</reference>
<evidence type="ECO:0000313" key="6">
    <source>
        <dbReference type="Proteomes" id="UP000461585"/>
    </source>
</evidence>
<dbReference type="Gene3D" id="3.40.50.2300">
    <property type="match status" value="1"/>
</dbReference>
<dbReference type="InterPro" id="IPR001789">
    <property type="entry name" value="Sig_transdc_resp-reg_receiver"/>
</dbReference>
<evidence type="ECO:0000256" key="1">
    <source>
        <dbReference type="ARBA" id="ARBA00018672"/>
    </source>
</evidence>